<feature type="region of interest" description="Disordered" evidence="1">
    <location>
        <begin position="478"/>
        <end position="517"/>
    </location>
</feature>
<organism evidence="3 4">
    <name type="scientific">Hymenobacter ruricola</name>
    <dbReference type="NCBI Taxonomy" id="2791023"/>
    <lineage>
        <taxon>Bacteria</taxon>
        <taxon>Pseudomonadati</taxon>
        <taxon>Bacteroidota</taxon>
        <taxon>Cytophagia</taxon>
        <taxon>Cytophagales</taxon>
        <taxon>Hymenobacteraceae</taxon>
        <taxon>Hymenobacter</taxon>
    </lineage>
</organism>
<evidence type="ECO:0000313" key="4">
    <source>
        <dbReference type="Proteomes" id="UP000618931"/>
    </source>
</evidence>
<dbReference type="InterPro" id="IPR018712">
    <property type="entry name" value="Tle1-like_cat"/>
</dbReference>
<name>A0ABS0HZL8_9BACT</name>
<gene>
    <name evidence="3" type="ORF">I2H31_01665</name>
</gene>
<evidence type="ECO:0000256" key="1">
    <source>
        <dbReference type="SAM" id="MobiDB-lite"/>
    </source>
</evidence>
<dbReference type="PANTHER" id="PTHR33840">
    <property type="match status" value="1"/>
</dbReference>
<comment type="caution">
    <text evidence="3">The sequence shown here is derived from an EMBL/GenBank/DDBJ whole genome shotgun (WGS) entry which is preliminary data.</text>
</comment>
<sequence>MANALDQAQATPAQDPMGKSKVGEPDQPNKVGVKIKAAIFFDGTGNNENNTKKRIKDPYYMTMGFDPLGRRSSYKNAYSNVALLHFMHQKKVSNEKIISVYMEGIGTTNDGDDDISGGGFGSGPTGIPARVTEGIKRLESSVKSLLLATEDGYLEELTIYAFGFSRGAAAARHFCARRTNSRGRENNLCGALGADAAVVKLKFVGLFDTVSSFDENDKEDTSLSSLLGKAVRHKLFDDYSFRNDVPELHLWLDDPTLEKVVQLRAADEYRVNFSITNIVSATSQHKGLELLLPGAHSDIGGGYQPGATEKLEYKNPAQYKLAAHFQRQGWYLPAQLVTTWKDQGKGVPRQKIVTGTRTLGNSFQHVSLAVMLKLIVAAECEIKFDSPTAPDERTAKYTVPPGRLATVRDQLAGFAVEQFGARPAAAVTAPVADADYRWLRQHYLHLSWSNSTGMEMRVDTSAYDALLEARSKRQLAAMEAARQQAPADSSGALPPMPPMEELPPNDSYLPTRLPIEG</sequence>
<feature type="domain" description="T6SS Phospholipase effector Tle1-like catalytic" evidence="2">
    <location>
        <begin position="39"/>
        <end position="174"/>
    </location>
</feature>
<evidence type="ECO:0000259" key="2">
    <source>
        <dbReference type="Pfam" id="PF09994"/>
    </source>
</evidence>
<dbReference type="RefSeq" id="WP_196291263.1">
    <property type="nucleotide sequence ID" value="NZ_JADQDM010000001.1"/>
</dbReference>
<proteinExistence type="predicted"/>
<evidence type="ECO:0000313" key="3">
    <source>
        <dbReference type="EMBL" id="MBF9219797.1"/>
    </source>
</evidence>
<dbReference type="PANTHER" id="PTHR33840:SF1">
    <property type="entry name" value="TLE1 PHOSPHOLIPASE DOMAIN-CONTAINING PROTEIN"/>
    <property type="match status" value="1"/>
</dbReference>
<feature type="domain" description="T6SS Phospholipase effector Tle1-like catalytic" evidence="2">
    <location>
        <begin position="195"/>
        <end position="309"/>
    </location>
</feature>
<feature type="compositionally biased region" description="Low complexity" evidence="1">
    <location>
        <begin position="478"/>
        <end position="487"/>
    </location>
</feature>
<accession>A0ABS0HZL8</accession>
<dbReference type="Proteomes" id="UP000618931">
    <property type="component" value="Unassembled WGS sequence"/>
</dbReference>
<feature type="compositionally biased region" description="Polar residues" evidence="1">
    <location>
        <begin position="1"/>
        <end position="12"/>
    </location>
</feature>
<dbReference type="Pfam" id="PF09994">
    <property type="entry name" value="T6SS_Tle1-like_cat"/>
    <property type="match status" value="2"/>
</dbReference>
<reference evidence="3 4" key="1">
    <citation type="submission" date="2020-11" db="EMBL/GenBank/DDBJ databases">
        <authorList>
            <person name="Kim M.K."/>
        </authorList>
    </citation>
    <scope>NUCLEOTIDE SEQUENCE [LARGE SCALE GENOMIC DNA]</scope>
    <source>
        <strain evidence="3 4">BT662</strain>
    </source>
</reference>
<dbReference type="EMBL" id="JADQDM010000001">
    <property type="protein sequence ID" value="MBF9219797.1"/>
    <property type="molecule type" value="Genomic_DNA"/>
</dbReference>
<feature type="region of interest" description="Disordered" evidence="1">
    <location>
        <begin position="1"/>
        <end position="29"/>
    </location>
</feature>
<protein>
    <submittedName>
        <fullName evidence="3">DUF2235 domain-containing protein</fullName>
    </submittedName>
</protein>
<keyword evidence="4" id="KW-1185">Reference proteome</keyword>